<dbReference type="AlphaFoldDB" id="A0A9J6G618"/>
<dbReference type="PANTHER" id="PTHR19229">
    <property type="entry name" value="ATP-BINDING CASSETTE TRANSPORTER SUBFAMILY A ABCA"/>
    <property type="match status" value="1"/>
</dbReference>
<dbReference type="Pfam" id="PF23321">
    <property type="entry name" value="R1_ABCA1"/>
    <property type="match status" value="1"/>
</dbReference>
<keyword evidence="7 9" id="KW-1133">Transmembrane helix</keyword>
<dbReference type="PANTHER" id="PTHR19229:SF250">
    <property type="entry name" value="ABC TRANSPORTER DOMAIN-CONTAINING PROTEIN-RELATED"/>
    <property type="match status" value="1"/>
</dbReference>
<organism evidence="11 12">
    <name type="scientific">Haemaphysalis longicornis</name>
    <name type="common">Bush tick</name>
    <dbReference type="NCBI Taxonomy" id="44386"/>
    <lineage>
        <taxon>Eukaryota</taxon>
        <taxon>Metazoa</taxon>
        <taxon>Ecdysozoa</taxon>
        <taxon>Arthropoda</taxon>
        <taxon>Chelicerata</taxon>
        <taxon>Arachnida</taxon>
        <taxon>Acari</taxon>
        <taxon>Parasitiformes</taxon>
        <taxon>Ixodida</taxon>
        <taxon>Ixodoidea</taxon>
        <taxon>Ixodidae</taxon>
        <taxon>Haemaphysalinae</taxon>
        <taxon>Haemaphysalis</taxon>
    </lineage>
</organism>
<comment type="similarity">
    <text evidence="2">Belongs to the ABC transporter superfamily. ABCA family.</text>
</comment>
<dbReference type="InterPro" id="IPR003439">
    <property type="entry name" value="ABC_transporter-like_ATP-bd"/>
</dbReference>
<evidence type="ECO:0000256" key="5">
    <source>
        <dbReference type="ARBA" id="ARBA00022741"/>
    </source>
</evidence>
<evidence type="ECO:0000256" key="8">
    <source>
        <dbReference type="ARBA" id="ARBA00023136"/>
    </source>
</evidence>
<dbReference type="VEuPathDB" id="VectorBase:HLOH_052616"/>
<feature type="domain" description="ABC transporter" evidence="10">
    <location>
        <begin position="577"/>
        <end position="817"/>
    </location>
</feature>
<feature type="transmembrane region" description="Helical" evidence="9">
    <location>
        <begin position="387"/>
        <end position="409"/>
    </location>
</feature>
<evidence type="ECO:0000256" key="9">
    <source>
        <dbReference type="SAM" id="Phobius"/>
    </source>
</evidence>
<gene>
    <name evidence="11" type="ORF">HPB48_001837</name>
</gene>
<accession>A0A9J6G618</accession>
<reference evidence="11 12" key="1">
    <citation type="journal article" date="2020" name="Cell">
        <title>Large-Scale Comparative Analyses of Tick Genomes Elucidate Their Genetic Diversity and Vector Capacities.</title>
        <authorList>
            <consortium name="Tick Genome and Microbiome Consortium (TIGMIC)"/>
            <person name="Jia N."/>
            <person name="Wang J."/>
            <person name="Shi W."/>
            <person name="Du L."/>
            <person name="Sun Y."/>
            <person name="Zhan W."/>
            <person name="Jiang J.F."/>
            <person name="Wang Q."/>
            <person name="Zhang B."/>
            <person name="Ji P."/>
            <person name="Bell-Sakyi L."/>
            <person name="Cui X.M."/>
            <person name="Yuan T.T."/>
            <person name="Jiang B.G."/>
            <person name="Yang W.F."/>
            <person name="Lam T.T."/>
            <person name="Chang Q.C."/>
            <person name="Ding S.J."/>
            <person name="Wang X.J."/>
            <person name="Zhu J.G."/>
            <person name="Ruan X.D."/>
            <person name="Zhao L."/>
            <person name="Wei J.T."/>
            <person name="Ye R.Z."/>
            <person name="Que T.C."/>
            <person name="Du C.H."/>
            <person name="Zhou Y.H."/>
            <person name="Cheng J.X."/>
            <person name="Dai P.F."/>
            <person name="Guo W.B."/>
            <person name="Han X.H."/>
            <person name="Huang E.J."/>
            <person name="Li L.F."/>
            <person name="Wei W."/>
            <person name="Gao Y.C."/>
            <person name="Liu J.Z."/>
            <person name="Shao H.Z."/>
            <person name="Wang X."/>
            <person name="Wang C.C."/>
            <person name="Yang T.C."/>
            <person name="Huo Q.B."/>
            <person name="Li W."/>
            <person name="Chen H.Y."/>
            <person name="Chen S.E."/>
            <person name="Zhou L.G."/>
            <person name="Ni X.B."/>
            <person name="Tian J.H."/>
            <person name="Sheng Y."/>
            <person name="Liu T."/>
            <person name="Pan Y.S."/>
            <person name="Xia L.Y."/>
            <person name="Li J."/>
            <person name="Zhao F."/>
            <person name="Cao W.C."/>
        </authorList>
    </citation>
    <scope>NUCLEOTIDE SEQUENCE [LARGE SCALE GENOMIC DNA]</scope>
    <source>
        <strain evidence="11">HaeL-2018</strain>
    </source>
</reference>
<keyword evidence="12" id="KW-1185">Reference proteome</keyword>
<dbReference type="FunFam" id="3.40.50.300:FF:000335">
    <property type="entry name" value="ATP binding cassette subfamily A member 5"/>
    <property type="match status" value="1"/>
</dbReference>
<evidence type="ECO:0000256" key="2">
    <source>
        <dbReference type="ARBA" id="ARBA00008869"/>
    </source>
</evidence>
<evidence type="ECO:0000256" key="6">
    <source>
        <dbReference type="ARBA" id="ARBA00022840"/>
    </source>
</evidence>
<evidence type="ECO:0000313" key="11">
    <source>
        <dbReference type="EMBL" id="KAH9369960.1"/>
    </source>
</evidence>
<dbReference type="GO" id="GO:0016887">
    <property type="term" value="F:ATP hydrolysis activity"/>
    <property type="evidence" value="ECO:0007669"/>
    <property type="project" value="InterPro"/>
</dbReference>
<dbReference type="SMART" id="SM00382">
    <property type="entry name" value="AAA"/>
    <property type="match status" value="1"/>
</dbReference>
<evidence type="ECO:0000313" key="12">
    <source>
        <dbReference type="Proteomes" id="UP000821853"/>
    </source>
</evidence>
<dbReference type="Gene3D" id="3.40.50.300">
    <property type="entry name" value="P-loop containing nucleotide triphosphate hydrolases"/>
    <property type="match status" value="1"/>
</dbReference>
<dbReference type="GO" id="GO:0140359">
    <property type="term" value="F:ABC-type transporter activity"/>
    <property type="evidence" value="ECO:0007669"/>
    <property type="project" value="InterPro"/>
</dbReference>
<dbReference type="InterPro" id="IPR003593">
    <property type="entry name" value="AAA+_ATPase"/>
</dbReference>
<dbReference type="OrthoDB" id="6512918at2759"/>
<keyword evidence="3" id="KW-0813">Transport</keyword>
<name>A0A9J6G618_HAELO</name>
<dbReference type="GO" id="GO:0016020">
    <property type="term" value="C:membrane"/>
    <property type="evidence" value="ECO:0007669"/>
    <property type="project" value="UniProtKB-SubCell"/>
</dbReference>
<comment type="subcellular location">
    <subcellularLocation>
        <location evidence="1">Membrane</location>
        <topology evidence="1">Multi-pass membrane protein</topology>
    </subcellularLocation>
</comment>
<evidence type="ECO:0000256" key="1">
    <source>
        <dbReference type="ARBA" id="ARBA00004141"/>
    </source>
</evidence>
<dbReference type="GO" id="GO:0005524">
    <property type="term" value="F:ATP binding"/>
    <property type="evidence" value="ECO:0007669"/>
    <property type="project" value="UniProtKB-KW"/>
</dbReference>
<dbReference type="Proteomes" id="UP000821853">
    <property type="component" value="Chromosome 3"/>
</dbReference>
<proteinExistence type="inferred from homology"/>
<evidence type="ECO:0000256" key="4">
    <source>
        <dbReference type="ARBA" id="ARBA00022692"/>
    </source>
</evidence>
<dbReference type="InterPro" id="IPR056264">
    <property type="entry name" value="R2_ABCA1-4-like"/>
</dbReference>
<sequence>MSKLRLPEDDQLRDTVAVSPRKILTCALYDEEERRAVQKTSLRTHAVKIRLGSKAALTIILKQINVIEHSTSPAIYVLETYGAQTWALLVLHALHSRRNWAFTLSQLLLPVFVVAFTLTWIDSLPKVHKPGPRVLDANLVFSSYAPYAFRGGASASLAKWFEKQFTRRVSPVLVEEGGVEEYLVNASVLEGNTFLTSTLIAAEFNDEPNGTGRAALLLFNNQVYHTPALALVSFQRALLREVFRNASLQLTVINHPFPRVVEEKANKLITMLRESFQIGQQAIFGSSFLIASFSVFLVLDHVSGSRHLQLISGLSVLAYWLAYATWSTLLYMGSCLLVMATFRLFSTQGFTEPEQQEVMLLLFFYFGFCRLPAIAAWSFFFRTHTAAYVRIGTIFFALGVCGLVLVAVLEWQSDAVKLSSLIGTVDTMFTHVVPMYALGRSFSRLYRNAHYNIVCNDHFTQTVLCEVAPSRAPYCCKDYCRGSECIDWQPDTLAWGSPGISRALSSFALHMLLGLLALWVCERNADFFTERHTVRGDAAKNEVEFSDALTAEDDDVAMEKVRVLSSSVEELAEVDVLVLRQLTRSYGFCRAVHELSLGVRRGECFGLLGVNGAGKTSTFKMITGTIAPTAGDAFVDGYSVTSEKQKVRRRIGYCPQTDALPVYLTGREVLTLYSRIRGIPENRIAGVCHALAQLFYFTPHLDSTLDTYRQAPLLLQILYGGTKRKVSTAVAFLGSPLLVILDEPSTGMDPVAKRCIWATLQELIYRGCSIVLTSHSMEECEAMCSRLAIMVNGRLCCLGSPQHLKNKFGSGYSIMIKVTGGKPWAASVTSHSSYSSKDDSLSTEVDGVKNYMQARLPGIELIGAHNGLLEYHLAAPDMGWAEVFDVMDQAKGVFNVADYSVAQLTLEQVFLHFAMLQREHHK</sequence>
<dbReference type="SUPFAM" id="SSF52540">
    <property type="entry name" value="P-loop containing nucleoside triphosphate hydrolases"/>
    <property type="match status" value="1"/>
</dbReference>
<dbReference type="InterPro" id="IPR026082">
    <property type="entry name" value="ABCA"/>
</dbReference>
<evidence type="ECO:0000256" key="3">
    <source>
        <dbReference type="ARBA" id="ARBA00022448"/>
    </source>
</evidence>
<feature type="transmembrane region" description="Helical" evidence="9">
    <location>
        <begin position="319"/>
        <end position="346"/>
    </location>
</feature>
<keyword evidence="4 9" id="KW-0812">Transmembrane</keyword>
<dbReference type="GO" id="GO:0005319">
    <property type="term" value="F:lipid transporter activity"/>
    <property type="evidence" value="ECO:0007669"/>
    <property type="project" value="TreeGrafter"/>
</dbReference>
<dbReference type="Pfam" id="PF12698">
    <property type="entry name" value="ABC2_membrane_3"/>
    <property type="match status" value="1"/>
</dbReference>
<feature type="transmembrane region" description="Helical" evidence="9">
    <location>
        <begin position="358"/>
        <end position="381"/>
    </location>
</feature>
<dbReference type="PROSITE" id="PS50893">
    <property type="entry name" value="ABC_TRANSPORTER_2"/>
    <property type="match status" value="1"/>
</dbReference>
<evidence type="ECO:0000259" key="10">
    <source>
        <dbReference type="PROSITE" id="PS50893"/>
    </source>
</evidence>
<dbReference type="CDD" id="cd03263">
    <property type="entry name" value="ABC_subfamily_A"/>
    <property type="match status" value="1"/>
</dbReference>
<keyword evidence="8 9" id="KW-0472">Membrane</keyword>
<keyword evidence="6" id="KW-0067">ATP-binding</keyword>
<dbReference type="InterPro" id="IPR013525">
    <property type="entry name" value="ABC2_TM"/>
</dbReference>
<comment type="caution">
    <text evidence="11">The sequence shown here is derived from an EMBL/GenBank/DDBJ whole genome shotgun (WGS) entry which is preliminary data.</text>
</comment>
<evidence type="ECO:0000256" key="7">
    <source>
        <dbReference type="ARBA" id="ARBA00022989"/>
    </source>
</evidence>
<dbReference type="InterPro" id="IPR027417">
    <property type="entry name" value="P-loop_NTPase"/>
</dbReference>
<dbReference type="EMBL" id="JABSTR010000005">
    <property type="protein sequence ID" value="KAH9369960.1"/>
    <property type="molecule type" value="Genomic_DNA"/>
</dbReference>
<dbReference type="OMA" id="HIANIAD"/>
<dbReference type="Pfam" id="PF00005">
    <property type="entry name" value="ABC_tran"/>
    <property type="match status" value="1"/>
</dbReference>
<feature type="transmembrane region" description="Helical" evidence="9">
    <location>
        <begin position="282"/>
        <end position="299"/>
    </location>
</feature>
<protein>
    <recommendedName>
        <fullName evidence="10">ABC transporter domain-containing protein</fullName>
    </recommendedName>
</protein>
<keyword evidence="5" id="KW-0547">Nucleotide-binding</keyword>